<protein>
    <submittedName>
        <fullName evidence="2">Uncharacterized protein</fullName>
    </submittedName>
</protein>
<evidence type="ECO:0000313" key="2">
    <source>
        <dbReference type="EMBL" id="RBI87090.1"/>
    </source>
</evidence>
<dbReference type="OrthoDB" id="7734559at2"/>
<dbReference type="EMBL" id="QNTQ01000002">
    <property type="protein sequence ID" value="RBI87090.1"/>
    <property type="molecule type" value="Genomic_DNA"/>
</dbReference>
<comment type="caution">
    <text evidence="2">The sequence shown here is derived from an EMBL/GenBank/DDBJ whole genome shotgun (WGS) entry which is preliminary data.</text>
</comment>
<organism evidence="2 3">
    <name type="scientific">Rhodosalinus halophilus</name>
    <dbReference type="NCBI Taxonomy" id="2259333"/>
    <lineage>
        <taxon>Bacteria</taxon>
        <taxon>Pseudomonadati</taxon>
        <taxon>Pseudomonadota</taxon>
        <taxon>Alphaproteobacteria</taxon>
        <taxon>Rhodobacterales</taxon>
        <taxon>Paracoccaceae</taxon>
        <taxon>Rhodosalinus</taxon>
    </lineage>
</organism>
<feature type="region of interest" description="Disordered" evidence="1">
    <location>
        <begin position="22"/>
        <end position="47"/>
    </location>
</feature>
<evidence type="ECO:0000256" key="1">
    <source>
        <dbReference type="SAM" id="MobiDB-lite"/>
    </source>
</evidence>
<accession>A0A365UCE4</accession>
<evidence type="ECO:0000313" key="3">
    <source>
        <dbReference type="Proteomes" id="UP000253370"/>
    </source>
</evidence>
<keyword evidence="3" id="KW-1185">Reference proteome</keyword>
<dbReference type="RefSeq" id="WP_113287938.1">
    <property type="nucleotide sequence ID" value="NZ_QNTQ01000002.1"/>
</dbReference>
<sequence length="402" mass="43606">MSALRIIIRRIARNFRLPATEGKADPVAPAPLRAPLPSSLRRSPRQRDGVLPVRDITHDERERTNYLRQGLFLARQERWDELDALIRETDAVRAATPGGETVAELLARGAVTDALEPGLDGTPGAGIPWLHDLLREQPERPGIALTVALAEIATAETARGDSEPGELGVAQRMDFFAHLAQAAQVLDPFDPIELDSPALAAARCAVAPVWRADAGHVADLYEDLIDLDPANPRHMRALGRALRPRGLGAFTELDRVACATAERTADIWGAGGYVWCWRDVLLADPRGFERLELGRFMQGIEDILLRHEDQHLLNQLAAFCALAPGHRGRGQAEMNAAIAPRRQAVREAGLRILRDHMTEIHPLVWAEASGHRGDRPAAIEAGATLACAALEAAAAAALPRAG</sequence>
<dbReference type="AlphaFoldDB" id="A0A365UCE4"/>
<reference evidence="2 3" key="1">
    <citation type="submission" date="2018-07" db="EMBL/GenBank/DDBJ databases">
        <title>Rhodosalinus sp. strain E84T genomic sequence and assembly.</title>
        <authorList>
            <person name="Liu Z.-W."/>
            <person name="Lu D.-C."/>
        </authorList>
    </citation>
    <scope>NUCLEOTIDE SEQUENCE [LARGE SCALE GENOMIC DNA]</scope>
    <source>
        <strain evidence="2 3">E84</strain>
    </source>
</reference>
<name>A0A365UCE4_9RHOB</name>
<proteinExistence type="predicted"/>
<dbReference type="Proteomes" id="UP000253370">
    <property type="component" value="Unassembled WGS sequence"/>
</dbReference>
<gene>
    <name evidence="2" type="ORF">DRV85_02905</name>
</gene>